<dbReference type="EMBL" id="KN823635">
    <property type="protein sequence ID" value="KIO16209.1"/>
    <property type="molecule type" value="Genomic_DNA"/>
</dbReference>
<reference evidence="3" key="2">
    <citation type="submission" date="2015-01" db="EMBL/GenBank/DDBJ databases">
        <title>Evolutionary Origins and Diversification of the Mycorrhizal Mutualists.</title>
        <authorList>
            <consortium name="DOE Joint Genome Institute"/>
            <consortium name="Mycorrhizal Genomics Consortium"/>
            <person name="Kohler A."/>
            <person name="Kuo A."/>
            <person name="Nagy L.G."/>
            <person name="Floudas D."/>
            <person name="Copeland A."/>
            <person name="Barry K.W."/>
            <person name="Cichocki N."/>
            <person name="Veneault-Fourrey C."/>
            <person name="LaButti K."/>
            <person name="Lindquist E.A."/>
            <person name="Lipzen A."/>
            <person name="Lundell T."/>
            <person name="Morin E."/>
            <person name="Murat C."/>
            <person name="Riley R."/>
            <person name="Ohm R."/>
            <person name="Sun H."/>
            <person name="Tunlid A."/>
            <person name="Henrissat B."/>
            <person name="Grigoriev I.V."/>
            <person name="Hibbett D.S."/>
            <person name="Martin F."/>
        </authorList>
    </citation>
    <scope>NUCLEOTIDE SEQUENCE [LARGE SCALE GENOMIC DNA]</scope>
    <source>
        <strain evidence="3">MUT 4182</strain>
    </source>
</reference>
<sequence length="54" mass="6082">MQPISNGQAPNPTDHTRLPEADPLWSLIRGCWSRDPTDWATSDTILQKVEFNSS</sequence>
<gene>
    <name evidence="2" type="ORF">M407DRAFT_86262</name>
</gene>
<evidence type="ECO:0000256" key="1">
    <source>
        <dbReference type="SAM" id="MobiDB-lite"/>
    </source>
</evidence>
<keyword evidence="3" id="KW-1185">Reference proteome</keyword>
<protein>
    <recommendedName>
        <fullName evidence="4">Serine-threonine/tyrosine-protein kinase catalytic domain-containing protein</fullName>
    </recommendedName>
</protein>
<reference evidence="2 3" key="1">
    <citation type="submission" date="2014-04" db="EMBL/GenBank/DDBJ databases">
        <authorList>
            <consortium name="DOE Joint Genome Institute"/>
            <person name="Kuo A."/>
            <person name="Girlanda M."/>
            <person name="Perotto S."/>
            <person name="Kohler A."/>
            <person name="Nagy L.G."/>
            <person name="Floudas D."/>
            <person name="Copeland A."/>
            <person name="Barry K.W."/>
            <person name="Cichocki N."/>
            <person name="Veneault-Fourrey C."/>
            <person name="LaButti K."/>
            <person name="Lindquist E.A."/>
            <person name="Lipzen A."/>
            <person name="Lundell T."/>
            <person name="Morin E."/>
            <person name="Murat C."/>
            <person name="Sun H."/>
            <person name="Tunlid A."/>
            <person name="Henrissat B."/>
            <person name="Grigoriev I.V."/>
            <person name="Hibbett D.S."/>
            <person name="Martin F."/>
            <person name="Nordberg H.P."/>
            <person name="Cantor M.N."/>
            <person name="Hua S.X."/>
        </authorList>
    </citation>
    <scope>NUCLEOTIDE SEQUENCE [LARGE SCALE GENOMIC DNA]</scope>
    <source>
        <strain evidence="2 3">MUT 4182</strain>
    </source>
</reference>
<feature type="region of interest" description="Disordered" evidence="1">
    <location>
        <begin position="1"/>
        <end position="20"/>
    </location>
</feature>
<evidence type="ECO:0000313" key="2">
    <source>
        <dbReference type="EMBL" id="KIO16209.1"/>
    </source>
</evidence>
<name>A0A0C3Q1S5_9AGAM</name>
<evidence type="ECO:0008006" key="4">
    <source>
        <dbReference type="Google" id="ProtNLM"/>
    </source>
</evidence>
<accession>A0A0C3Q1S5</accession>
<dbReference type="Proteomes" id="UP000054248">
    <property type="component" value="Unassembled WGS sequence"/>
</dbReference>
<dbReference type="OrthoDB" id="4062651at2759"/>
<feature type="compositionally biased region" description="Polar residues" evidence="1">
    <location>
        <begin position="1"/>
        <end position="13"/>
    </location>
</feature>
<proteinExistence type="predicted"/>
<dbReference type="AlphaFoldDB" id="A0A0C3Q1S5"/>
<dbReference type="HOGENOM" id="CLU_3052112_0_0_1"/>
<evidence type="ECO:0000313" key="3">
    <source>
        <dbReference type="Proteomes" id="UP000054248"/>
    </source>
</evidence>
<organism evidence="2 3">
    <name type="scientific">Tulasnella calospora MUT 4182</name>
    <dbReference type="NCBI Taxonomy" id="1051891"/>
    <lineage>
        <taxon>Eukaryota</taxon>
        <taxon>Fungi</taxon>
        <taxon>Dikarya</taxon>
        <taxon>Basidiomycota</taxon>
        <taxon>Agaricomycotina</taxon>
        <taxon>Agaricomycetes</taxon>
        <taxon>Cantharellales</taxon>
        <taxon>Tulasnellaceae</taxon>
        <taxon>Tulasnella</taxon>
    </lineage>
</organism>